<accession>A0A813DHY6</accession>
<keyword evidence="6" id="KW-1185">Reference proteome</keyword>
<keyword evidence="2" id="KW-0521">NADP</keyword>
<evidence type="ECO:0000313" key="6">
    <source>
        <dbReference type="Proteomes" id="UP000654075"/>
    </source>
</evidence>
<dbReference type="OrthoDB" id="10262250at2759"/>
<dbReference type="Gene3D" id="3.20.20.70">
    <property type="entry name" value="Aldolase class I"/>
    <property type="match status" value="1"/>
</dbReference>
<feature type="domain" description="DUS-like FMN-binding" evidence="4">
    <location>
        <begin position="32"/>
        <end position="350"/>
    </location>
</feature>
<dbReference type="GO" id="GO:0017150">
    <property type="term" value="F:tRNA dihydrouridine synthase activity"/>
    <property type="evidence" value="ECO:0007669"/>
    <property type="project" value="InterPro"/>
</dbReference>
<sequence length="394" mass="43309">SFASAALLYGVVRRLSRTSRASTAHGSRWLHVAPMMQHTDRHLRCLMRLLSRELVLWTEMVKDTAIVRNEGDKEALHRILDTLDTPCSPKERPMVLQLGGSNPKDLAEAVRIARPWGFDEINLNCGCPSPKVAQVQDGLGFGAQLMKNPELVRQCTQAMCEQAAPGIEVSVKCRIGTHRSLDDMERDGDNLETLLDFIDTVSQSGVKRFAVHARSGILSGLNPDKNRKVPPLRHDLVCRLAEARDQLSIAINGGICSLEEAHQYHSQGLEVMVGRWALKSPWALADAHARQLGRGWVIQEYLLHCERELTLGNEPNVFVICKPLLHLFNGIPGSSEYRTVLDAGVAGVGTRKSSQSALSGSESFALLQSVLSDALSRLPASCLVGEVATNQQEF</sequence>
<dbReference type="AlphaFoldDB" id="A0A813DHY6"/>
<dbReference type="NCBIfam" id="NF008774">
    <property type="entry name" value="PRK11815.1"/>
    <property type="match status" value="1"/>
</dbReference>
<evidence type="ECO:0000313" key="5">
    <source>
        <dbReference type="EMBL" id="CAE8588267.1"/>
    </source>
</evidence>
<dbReference type="PANTHER" id="PTHR42907:SF1">
    <property type="entry name" value="FMN-LINKED OXIDOREDUCTASES SUPERFAMILY PROTEIN"/>
    <property type="match status" value="1"/>
</dbReference>
<dbReference type="InterPro" id="IPR013785">
    <property type="entry name" value="Aldolase_TIM"/>
</dbReference>
<dbReference type="Proteomes" id="UP000654075">
    <property type="component" value="Unassembled WGS sequence"/>
</dbReference>
<evidence type="ECO:0000256" key="3">
    <source>
        <dbReference type="ARBA" id="ARBA00022884"/>
    </source>
</evidence>
<evidence type="ECO:0000259" key="4">
    <source>
        <dbReference type="Pfam" id="PF01207"/>
    </source>
</evidence>
<keyword evidence="1" id="KW-0820">tRNA-binding</keyword>
<reference evidence="5" key="1">
    <citation type="submission" date="2021-02" db="EMBL/GenBank/DDBJ databases">
        <authorList>
            <person name="Dougan E. K."/>
            <person name="Rhodes N."/>
            <person name="Thang M."/>
            <person name="Chan C."/>
        </authorList>
    </citation>
    <scope>NUCLEOTIDE SEQUENCE</scope>
</reference>
<dbReference type="OMA" id="NNMIGAC"/>
<evidence type="ECO:0000256" key="2">
    <source>
        <dbReference type="ARBA" id="ARBA00022857"/>
    </source>
</evidence>
<keyword evidence="3" id="KW-0694">RNA-binding</keyword>
<dbReference type="SUPFAM" id="SSF51395">
    <property type="entry name" value="FMN-linked oxidoreductases"/>
    <property type="match status" value="1"/>
</dbReference>
<gene>
    <name evidence="5" type="ORF">PGLA1383_LOCUS7070</name>
</gene>
<dbReference type="GO" id="GO:0000049">
    <property type="term" value="F:tRNA binding"/>
    <property type="evidence" value="ECO:0007669"/>
    <property type="project" value="UniProtKB-KW"/>
</dbReference>
<organism evidence="5 6">
    <name type="scientific">Polarella glacialis</name>
    <name type="common">Dinoflagellate</name>
    <dbReference type="NCBI Taxonomy" id="89957"/>
    <lineage>
        <taxon>Eukaryota</taxon>
        <taxon>Sar</taxon>
        <taxon>Alveolata</taxon>
        <taxon>Dinophyceae</taxon>
        <taxon>Suessiales</taxon>
        <taxon>Suessiaceae</taxon>
        <taxon>Polarella</taxon>
    </lineage>
</organism>
<dbReference type="InterPro" id="IPR004653">
    <property type="entry name" value="DusA"/>
</dbReference>
<dbReference type="CDD" id="cd02801">
    <property type="entry name" value="DUS_like_FMN"/>
    <property type="match status" value="1"/>
</dbReference>
<dbReference type="Pfam" id="PF01207">
    <property type="entry name" value="Dus"/>
    <property type="match status" value="1"/>
</dbReference>
<feature type="non-terminal residue" evidence="5">
    <location>
        <position position="394"/>
    </location>
</feature>
<dbReference type="EMBL" id="CAJNNV010003025">
    <property type="protein sequence ID" value="CAE8588267.1"/>
    <property type="molecule type" value="Genomic_DNA"/>
</dbReference>
<protein>
    <recommendedName>
        <fullName evidence="4">DUS-like FMN-binding domain-containing protein</fullName>
    </recommendedName>
</protein>
<dbReference type="PANTHER" id="PTHR42907">
    <property type="entry name" value="FMN-LINKED OXIDOREDUCTASES SUPERFAMILY PROTEIN"/>
    <property type="match status" value="1"/>
</dbReference>
<dbReference type="InterPro" id="IPR035587">
    <property type="entry name" value="DUS-like_FMN-bd"/>
</dbReference>
<proteinExistence type="predicted"/>
<evidence type="ECO:0000256" key="1">
    <source>
        <dbReference type="ARBA" id="ARBA00022555"/>
    </source>
</evidence>
<comment type="caution">
    <text evidence="5">The sequence shown here is derived from an EMBL/GenBank/DDBJ whole genome shotgun (WGS) entry which is preliminary data.</text>
</comment>
<name>A0A813DHY6_POLGL</name>